<dbReference type="Proteomes" id="UP000569329">
    <property type="component" value="Unassembled WGS sequence"/>
</dbReference>
<dbReference type="AlphaFoldDB" id="A0A839E271"/>
<name>A0A839E271_9PSEU</name>
<evidence type="ECO:0000256" key="1">
    <source>
        <dbReference type="SAM" id="Phobius"/>
    </source>
</evidence>
<keyword evidence="3" id="KW-1185">Reference proteome</keyword>
<feature type="transmembrane region" description="Helical" evidence="1">
    <location>
        <begin position="6"/>
        <end position="32"/>
    </location>
</feature>
<sequence>MGAIVVAMLVGLFAIGLVAALVVLSTFVIAGLKAVTAAHDGSRWLVDHRHRRTAP</sequence>
<evidence type="ECO:0000313" key="2">
    <source>
        <dbReference type="EMBL" id="MBA8826979.1"/>
    </source>
</evidence>
<accession>A0A839E271</accession>
<comment type="caution">
    <text evidence="2">The sequence shown here is derived from an EMBL/GenBank/DDBJ whole genome shotgun (WGS) entry which is preliminary data.</text>
</comment>
<gene>
    <name evidence="2" type="ORF">FHX42_004363</name>
</gene>
<dbReference type="EMBL" id="JACGWZ010000007">
    <property type="protein sequence ID" value="MBA8826979.1"/>
    <property type="molecule type" value="Genomic_DNA"/>
</dbReference>
<keyword evidence="1" id="KW-0812">Transmembrane</keyword>
<organism evidence="2 3">
    <name type="scientific">Halosaccharopolyspora lacisalsi</name>
    <dbReference type="NCBI Taxonomy" id="1000566"/>
    <lineage>
        <taxon>Bacteria</taxon>
        <taxon>Bacillati</taxon>
        <taxon>Actinomycetota</taxon>
        <taxon>Actinomycetes</taxon>
        <taxon>Pseudonocardiales</taxon>
        <taxon>Pseudonocardiaceae</taxon>
        <taxon>Halosaccharopolyspora</taxon>
    </lineage>
</organism>
<proteinExistence type="predicted"/>
<reference evidence="2 3" key="1">
    <citation type="submission" date="2020-07" db="EMBL/GenBank/DDBJ databases">
        <title>Sequencing the genomes of 1000 actinobacteria strains.</title>
        <authorList>
            <person name="Klenk H.-P."/>
        </authorList>
    </citation>
    <scope>NUCLEOTIDE SEQUENCE [LARGE SCALE GENOMIC DNA]</scope>
    <source>
        <strain evidence="2 3">DSM 45975</strain>
    </source>
</reference>
<keyword evidence="1" id="KW-0472">Membrane</keyword>
<keyword evidence="1" id="KW-1133">Transmembrane helix</keyword>
<protein>
    <submittedName>
        <fullName evidence="2">Flp pilus assembly pilin Flp</fullName>
    </submittedName>
</protein>
<dbReference type="RefSeq" id="WP_182546184.1">
    <property type="nucleotide sequence ID" value="NZ_JACGWZ010000007.1"/>
</dbReference>
<evidence type="ECO:0000313" key="3">
    <source>
        <dbReference type="Proteomes" id="UP000569329"/>
    </source>
</evidence>